<dbReference type="EMBL" id="CP038817">
    <property type="protein sequence ID" value="QEN10043.1"/>
    <property type="molecule type" value="Genomic_DNA"/>
</dbReference>
<evidence type="ECO:0000313" key="2">
    <source>
        <dbReference type="Proteomes" id="UP000323974"/>
    </source>
</evidence>
<accession>A0AAE6JP46</accession>
<dbReference type="RefSeq" id="WP_039862948.1">
    <property type="nucleotide sequence ID" value="NZ_MUXY01000001.1"/>
</dbReference>
<dbReference type="Proteomes" id="UP000323974">
    <property type="component" value="Chromosome"/>
</dbReference>
<proteinExistence type="predicted"/>
<name>A0AAE6JP46_HAEPH</name>
<organism evidence="1 2">
    <name type="scientific">Haemophilus parahaemolyticus</name>
    <dbReference type="NCBI Taxonomy" id="735"/>
    <lineage>
        <taxon>Bacteria</taxon>
        <taxon>Pseudomonadati</taxon>
        <taxon>Pseudomonadota</taxon>
        <taxon>Gammaproteobacteria</taxon>
        <taxon>Pasteurellales</taxon>
        <taxon>Pasteurellaceae</taxon>
        <taxon>Haemophilus</taxon>
    </lineage>
</organism>
<reference evidence="1 2" key="1">
    <citation type="submission" date="2019-04" db="EMBL/GenBank/DDBJ databases">
        <title>Complete Genome and Methylome Analysis of Haemophilus haemolyticus NEB129.</title>
        <authorList>
            <person name="Fomenkov A."/>
            <person name="Roberts R.J."/>
            <person name="Anton B.P."/>
            <person name="Vincze T."/>
        </authorList>
    </citation>
    <scope>NUCLEOTIDE SEQUENCE [LARGE SCALE GENOMIC DNA]</scope>
    <source>
        <strain evidence="1 2">NEB129</strain>
    </source>
</reference>
<gene>
    <name evidence="1" type="ORF">E5Q53_00420</name>
</gene>
<evidence type="ECO:0000313" key="1">
    <source>
        <dbReference type="EMBL" id="QEN10043.1"/>
    </source>
</evidence>
<protein>
    <submittedName>
        <fullName evidence="1">Uncharacterized protein</fullName>
    </submittedName>
</protein>
<dbReference type="AlphaFoldDB" id="A0AAE6JP46"/>
<sequence>MADITLSHITPKHFYETVKLLKMNEHKIYLSVNSIEVRFDYSETESRAVTSKRFEQLEHFMHFLEDLVNSDVPIDLDEFIKMYRKNPGVRYFSKRR</sequence>
<dbReference type="KEGG" id="hpaa:E5Q53_00420"/>